<dbReference type="GO" id="GO:0002938">
    <property type="term" value="P:tRNA guanine ribose methylation"/>
    <property type="evidence" value="ECO:0007669"/>
    <property type="project" value="TreeGrafter"/>
</dbReference>
<evidence type="ECO:0000256" key="2">
    <source>
        <dbReference type="ARBA" id="ARBA00022603"/>
    </source>
</evidence>
<dbReference type="GO" id="GO:0000049">
    <property type="term" value="F:tRNA binding"/>
    <property type="evidence" value="ECO:0007669"/>
    <property type="project" value="UniProtKB-KW"/>
</dbReference>
<feature type="region of interest" description="Disordered" evidence="4">
    <location>
        <begin position="705"/>
        <end position="728"/>
    </location>
</feature>
<comment type="caution">
    <text evidence="6">The sequence shown here is derived from an EMBL/GenBank/DDBJ whole genome shotgun (WGS) entry which is preliminary data.</text>
</comment>
<feature type="region of interest" description="Disordered" evidence="4">
    <location>
        <begin position="34"/>
        <end position="84"/>
    </location>
</feature>
<keyword evidence="7" id="KW-1185">Reference proteome</keyword>
<organism evidence="6 7">
    <name type="scientific">Pycnococcus provasolii</name>
    <dbReference type="NCBI Taxonomy" id="41880"/>
    <lineage>
        <taxon>Eukaryota</taxon>
        <taxon>Viridiplantae</taxon>
        <taxon>Chlorophyta</taxon>
        <taxon>Pseudoscourfieldiophyceae</taxon>
        <taxon>Pseudoscourfieldiales</taxon>
        <taxon>Pycnococcaceae</taxon>
        <taxon>Pycnococcus</taxon>
    </lineage>
</organism>
<feature type="region of interest" description="Disordered" evidence="4">
    <location>
        <begin position="746"/>
        <end position="826"/>
    </location>
</feature>
<name>A0A830HRK7_9CHLO</name>
<evidence type="ECO:0000313" key="7">
    <source>
        <dbReference type="Proteomes" id="UP000660262"/>
    </source>
</evidence>
<keyword evidence="3" id="KW-0808">Transferase</keyword>
<evidence type="ECO:0000259" key="5">
    <source>
        <dbReference type="Pfam" id="PF00588"/>
    </source>
</evidence>
<dbReference type="GO" id="GO:0008173">
    <property type="term" value="F:RNA methyltransferase activity"/>
    <property type="evidence" value="ECO:0007669"/>
    <property type="project" value="InterPro"/>
</dbReference>
<dbReference type="InterPro" id="IPR033671">
    <property type="entry name" value="TrmH"/>
</dbReference>
<evidence type="ECO:0000256" key="4">
    <source>
        <dbReference type="SAM" id="MobiDB-lite"/>
    </source>
</evidence>
<feature type="compositionally biased region" description="Polar residues" evidence="4">
    <location>
        <begin position="208"/>
        <end position="228"/>
    </location>
</feature>
<dbReference type="InterPro" id="IPR029028">
    <property type="entry name" value="Alpha/beta_knot_MTases"/>
</dbReference>
<keyword evidence="1" id="KW-0694">RNA-binding</keyword>
<sequence length="840" mass="92085">MAMPPPLSDDYDYDFADVDALAFVQDFAQDSFLGSEEERTPVSFSEPTMTWRGIPSSSALPSASSSAYPGGWSQEEVEDLPAGSGGRRSNFGFPLALSVLGVWLSLALKPPKSSQTSKAQSKPDASRQASTSTHTPPHVQALRHGQAFSAALWHKCMEVVGRLPPPLRNISASGRRRAKLEQIRKWLDEDSEDEEEPEIPPIPDERTSTVASANKAKTTTPTQSSRANNDAEAEEGKLEQPSDFDELLFIAEEAERRRQLANQREEMKGSDDEKTSTEDKEEEDNLLADILVEEEVSEEDLDVDNAPTCLRRVEGVLRHRTMRLACLIECIFQAKNADHILRTCDGLGVQRLFVVVTDPSKRRQHVALQPDEKPDDRTKAQKKRKQPKYDSAQRPTFLDPETPDGFEHAERLREKLQKRYEKQGPRGLIRKRIAYSKEHGLAKPAGDSKFAKASAAGVDGSWLSRWLTVTEHASADDALAVAREEGFQTFLLDVRPQAVPLMPVGRDPPGSVLHQRLRDSASRVCLAFGSEAMGPSDELLRGCDGLVSLPMHGFADSYNVSVAAAMAIYRCRQIQNEGDCAEDAVPGGDLDESETKGLRRVMYNHMARGDAVKAAKYARWAELETPPAPINDARQVLWEKPRYNVPKPFKADEKVRLGKTAAAVDRHGSADGDGNGASSPLLTPPRAITSAMDEKVRVEKTAAAVDRHGSADGDGNGASSPLLTPPRTITSAMDEKVRLEKTAAAVDRHGSADGDGNGASSPLLTPPRTITSIISSDNSPPFSHSSMSSEPIGRVLLEKSTPRSRGRMRAARFQSHGAPPLSRRFLDIPEFEESRFRNGD</sequence>
<dbReference type="Proteomes" id="UP000660262">
    <property type="component" value="Unassembled WGS sequence"/>
</dbReference>
<reference evidence="6" key="1">
    <citation type="submission" date="2020-10" db="EMBL/GenBank/DDBJ databases">
        <title>Unveiling of a novel bifunctional photoreceptor, Dualchrome1, isolated from a cosmopolitan green alga.</title>
        <authorList>
            <person name="Suzuki S."/>
            <person name="Kawachi M."/>
        </authorList>
    </citation>
    <scope>NUCLEOTIDE SEQUENCE</scope>
    <source>
        <strain evidence="6">NIES 2893</strain>
    </source>
</reference>
<feature type="region of interest" description="Disordered" evidence="4">
    <location>
        <begin position="363"/>
        <end position="405"/>
    </location>
</feature>
<dbReference type="PANTHER" id="PTHR43453:SF3">
    <property type="entry name" value="TRNA_RRNA METHYLTRANSFERASE SPOU TYPE DOMAIN-CONTAINING PROTEIN"/>
    <property type="match status" value="1"/>
</dbReference>
<keyword evidence="1" id="KW-0820">tRNA-binding</keyword>
<dbReference type="SUPFAM" id="SSF75217">
    <property type="entry name" value="alpha/beta knot"/>
    <property type="match status" value="1"/>
</dbReference>
<feature type="compositionally biased region" description="Basic and acidic residues" evidence="4">
    <location>
        <begin position="261"/>
        <end position="278"/>
    </location>
</feature>
<dbReference type="OrthoDB" id="241340at2759"/>
<dbReference type="InterPro" id="IPR029026">
    <property type="entry name" value="tRNA_m1G_MTases_N"/>
</dbReference>
<feature type="region of interest" description="Disordered" evidence="4">
    <location>
        <begin position="261"/>
        <end position="284"/>
    </location>
</feature>
<evidence type="ECO:0000313" key="6">
    <source>
        <dbReference type="EMBL" id="GHP10126.1"/>
    </source>
</evidence>
<dbReference type="AlphaFoldDB" id="A0A830HRK7"/>
<feature type="compositionally biased region" description="Acidic residues" evidence="4">
    <location>
        <begin position="189"/>
        <end position="198"/>
    </location>
</feature>
<evidence type="ECO:0000256" key="3">
    <source>
        <dbReference type="ARBA" id="ARBA00022679"/>
    </source>
</evidence>
<dbReference type="EMBL" id="BNJQ01000028">
    <property type="protein sequence ID" value="GHP10126.1"/>
    <property type="molecule type" value="Genomic_DNA"/>
</dbReference>
<protein>
    <recommendedName>
        <fullName evidence="5">tRNA/rRNA methyltransferase SpoU type domain-containing protein</fullName>
    </recommendedName>
</protein>
<proteinExistence type="predicted"/>
<dbReference type="PANTHER" id="PTHR43453">
    <property type="entry name" value="RRNA METHYLASE-LIKE"/>
    <property type="match status" value="1"/>
</dbReference>
<feature type="compositionally biased region" description="Low complexity" evidence="4">
    <location>
        <begin position="775"/>
        <end position="791"/>
    </location>
</feature>
<dbReference type="Pfam" id="PF00588">
    <property type="entry name" value="SpoU_methylase"/>
    <property type="match status" value="1"/>
</dbReference>
<feature type="compositionally biased region" description="Basic and acidic residues" evidence="4">
    <location>
        <begin position="370"/>
        <end position="379"/>
    </location>
</feature>
<keyword evidence="2" id="KW-0489">Methyltransferase</keyword>
<dbReference type="Gene3D" id="3.40.1280.10">
    <property type="match status" value="1"/>
</dbReference>
<feature type="region of interest" description="Disordered" evidence="4">
    <location>
        <begin position="112"/>
        <end position="140"/>
    </location>
</feature>
<feature type="domain" description="tRNA/rRNA methyltransferase SpoU type" evidence="5">
    <location>
        <begin position="465"/>
        <end position="569"/>
    </location>
</feature>
<feature type="region of interest" description="Disordered" evidence="4">
    <location>
        <begin position="187"/>
        <end position="244"/>
    </location>
</feature>
<feature type="region of interest" description="Disordered" evidence="4">
    <location>
        <begin position="664"/>
        <end position="685"/>
    </location>
</feature>
<dbReference type="InterPro" id="IPR001537">
    <property type="entry name" value="SpoU_MeTrfase"/>
</dbReference>
<feature type="compositionally biased region" description="Low complexity" evidence="4">
    <location>
        <begin position="53"/>
        <end position="73"/>
    </location>
</feature>
<evidence type="ECO:0000256" key="1">
    <source>
        <dbReference type="ARBA" id="ARBA00022555"/>
    </source>
</evidence>
<gene>
    <name evidence="6" type="ORF">PPROV_000885800</name>
</gene>
<accession>A0A830HRK7</accession>